<sequence>MPANRRLLGIFPKLTGDLGKSAHMLVLKHLQRLGWEITVVTITGAKGAASDEVWHGIRIIRHTPQSLRWRATQLLARIRETDHSGPIHKIFAKLTLPAAVAVSFPDTYTAATGELVELAQQLHQHQAYDLVLSLYHPLTSHRVASQFSQKNEVPWVAMTKDFYSWPDSLLSGSRWHPANSLKRHLERRALRKAVSLVTISDYMTEYLQRVLPTVPVCTLPHCFDPDLYPRGSQTTAVDNVFRLVSVGRSLRKHDSDGLSRLFTALGELHREGRITPERFRCCFVGSGGAFVKSVSKMHGCEAYIDLIAPKQHAEAMAAMAEATCLLYLQTPFGTRRRFSEYVGARRPILALPEFAGTMSDTFLKAYGPGRVAADHDQLKTTICDLLNQFSQNGRLDIPYEPADVDAHSACRRAEEMSALLQQHLPRLRPATDPCVASQG</sequence>
<dbReference type="EMBL" id="CP042914">
    <property type="protein sequence ID" value="QEG38664.1"/>
    <property type="molecule type" value="Genomic_DNA"/>
</dbReference>
<dbReference type="Pfam" id="PF13579">
    <property type="entry name" value="Glyco_trans_4_4"/>
    <property type="match status" value="1"/>
</dbReference>
<reference evidence="2 3" key="1">
    <citation type="submission" date="2019-08" db="EMBL/GenBank/DDBJ databases">
        <title>Deep-cultivation of Planctomycetes and their phenomic and genomic characterization uncovers novel biology.</title>
        <authorList>
            <person name="Wiegand S."/>
            <person name="Jogler M."/>
            <person name="Boedeker C."/>
            <person name="Pinto D."/>
            <person name="Vollmers J."/>
            <person name="Rivas-Marin E."/>
            <person name="Kohn T."/>
            <person name="Peeters S.H."/>
            <person name="Heuer A."/>
            <person name="Rast P."/>
            <person name="Oberbeckmann S."/>
            <person name="Bunk B."/>
            <person name="Jeske O."/>
            <person name="Meyerdierks A."/>
            <person name="Storesund J.E."/>
            <person name="Kallscheuer N."/>
            <person name="Luecker S."/>
            <person name="Lage O.M."/>
            <person name="Pohl T."/>
            <person name="Merkel B.J."/>
            <person name="Hornburger P."/>
            <person name="Mueller R.-W."/>
            <person name="Bruemmer F."/>
            <person name="Labrenz M."/>
            <person name="Spormann A.M."/>
            <person name="Op den Camp H."/>
            <person name="Overmann J."/>
            <person name="Amann R."/>
            <person name="Jetten M.S.M."/>
            <person name="Mascher T."/>
            <person name="Medema M.H."/>
            <person name="Devos D.P."/>
            <person name="Kaster A.-K."/>
            <person name="Ovreas L."/>
            <person name="Rohde M."/>
            <person name="Galperin M.Y."/>
            <person name="Jogler C."/>
        </authorList>
    </citation>
    <scope>NUCLEOTIDE SEQUENCE [LARGE SCALE GENOMIC DNA]</scope>
    <source>
        <strain evidence="2 3">UC8</strain>
    </source>
</reference>
<dbReference type="SUPFAM" id="SSF53756">
    <property type="entry name" value="UDP-Glycosyltransferase/glycogen phosphorylase"/>
    <property type="match status" value="1"/>
</dbReference>
<gene>
    <name evidence="2" type="ORF">UC8_06220</name>
</gene>
<dbReference type="OrthoDB" id="9811902at2"/>
<dbReference type="GO" id="GO:0016757">
    <property type="term" value="F:glycosyltransferase activity"/>
    <property type="evidence" value="ECO:0007669"/>
    <property type="project" value="UniProtKB-ARBA"/>
</dbReference>
<proteinExistence type="predicted"/>
<feature type="domain" description="Glycosyltransferase subfamily 4-like N-terminal" evidence="1">
    <location>
        <begin position="27"/>
        <end position="220"/>
    </location>
</feature>
<accession>A0A5B9QIF5</accession>
<dbReference type="InterPro" id="IPR028098">
    <property type="entry name" value="Glyco_trans_4-like_N"/>
</dbReference>
<dbReference type="Gene3D" id="3.40.50.2000">
    <property type="entry name" value="Glycogen Phosphorylase B"/>
    <property type="match status" value="1"/>
</dbReference>
<name>A0A5B9QIF5_9BACT</name>
<protein>
    <recommendedName>
        <fullName evidence="1">Glycosyltransferase subfamily 4-like N-terminal domain-containing protein</fullName>
    </recommendedName>
</protein>
<evidence type="ECO:0000259" key="1">
    <source>
        <dbReference type="Pfam" id="PF13579"/>
    </source>
</evidence>
<evidence type="ECO:0000313" key="2">
    <source>
        <dbReference type="EMBL" id="QEG38664.1"/>
    </source>
</evidence>
<evidence type="ECO:0000313" key="3">
    <source>
        <dbReference type="Proteomes" id="UP000325286"/>
    </source>
</evidence>
<dbReference type="Proteomes" id="UP000325286">
    <property type="component" value="Chromosome"/>
</dbReference>
<dbReference type="AlphaFoldDB" id="A0A5B9QIF5"/>
<dbReference type="KEGG" id="rul:UC8_06220"/>
<keyword evidence="3" id="KW-1185">Reference proteome</keyword>
<organism evidence="2 3">
    <name type="scientific">Roseimaritima ulvae</name>
    <dbReference type="NCBI Taxonomy" id="980254"/>
    <lineage>
        <taxon>Bacteria</taxon>
        <taxon>Pseudomonadati</taxon>
        <taxon>Planctomycetota</taxon>
        <taxon>Planctomycetia</taxon>
        <taxon>Pirellulales</taxon>
        <taxon>Pirellulaceae</taxon>
        <taxon>Roseimaritima</taxon>
    </lineage>
</organism>